<dbReference type="FunFam" id="3.40.640.10:FF:000099">
    <property type="entry name" value="LL-diaminopimelate aminotransferase, chloroplastic"/>
    <property type="match status" value="1"/>
</dbReference>
<dbReference type="AlphaFoldDB" id="A0A6U0P0L2"/>
<dbReference type="PANTHER" id="PTHR43144">
    <property type="entry name" value="AMINOTRANSFERASE"/>
    <property type="match status" value="1"/>
</dbReference>
<feature type="domain" description="Aminotransferase class I/classII large" evidence="6">
    <location>
        <begin position="81"/>
        <end position="449"/>
    </location>
</feature>
<dbReference type="NCBIfam" id="TIGR03542">
    <property type="entry name" value="DAPAT_plant"/>
    <property type="match status" value="1"/>
</dbReference>
<comment type="cofactor">
    <cofactor evidence="1">
        <name>pyridoxal 5'-phosphate</name>
        <dbReference type="ChEBI" id="CHEBI:597326"/>
    </cofactor>
</comment>
<accession>A0A6U0P0L2</accession>
<evidence type="ECO:0000256" key="1">
    <source>
        <dbReference type="ARBA" id="ARBA00001933"/>
    </source>
</evidence>
<evidence type="ECO:0000256" key="2">
    <source>
        <dbReference type="ARBA" id="ARBA00022576"/>
    </source>
</evidence>
<comment type="similarity">
    <text evidence="5">Belongs to the class-I pyridoxal-phosphate-dependent aminotransferase family. LL-diaminopimelate aminotransferase subfamily.</text>
</comment>
<keyword evidence="2" id="KW-0032">Aminotransferase</keyword>
<proteinExistence type="inferred from homology"/>
<dbReference type="InterPro" id="IPR004838">
    <property type="entry name" value="NHTrfase_class1_PyrdxlP-BS"/>
</dbReference>
<evidence type="ECO:0000313" key="7">
    <source>
        <dbReference type="EMBL" id="CAD8517708.1"/>
    </source>
</evidence>
<gene>
    <name evidence="7" type="ORF">MCOM1403_LOCUS5134</name>
    <name evidence="8" type="ORF">MCOM1403_LOCUS5135</name>
</gene>
<dbReference type="SUPFAM" id="SSF53383">
    <property type="entry name" value="PLP-dependent transferases"/>
    <property type="match status" value="1"/>
</dbReference>
<dbReference type="Gene3D" id="3.40.640.10">
    <property type="entry name" value="Type I PLP-dependent aspartate aminotransferase-like (Major domain)"/>
    <property type="match status" value="1"/>
</dbReference>
<keyword evidence="4" id="KW-0663">Pyridoxal phosphate</keyword>
<dbReference type="HAMAP" id="MF_01642">
    <property type="entry name" value="DapL_aminotrans_1"/>
    <property type="match status" value="1"/>
</dbReference>
<dbReference type="EMBL" id="HBEQ01006490">
    <property type="protein sequence ID" value="CAD8517709.1"/>
    <property type="molecule type" value="Transcribed_RNA"/>
</dbReference>
<dbReference type="GO" id="GO:0030170">
    <property type="term" value="F:pyridoxal phosphate binding"/>
    <property type="evidence" value="ECO:0007669"/>
    <property type="project" value="InterPro"/>
</dbReference>
<protein>
    <recommendedName>
        <fullName evidence="6">Aminotransferase class I/classII large domain-containing protein</fullName>
    </recommendedName>
</protein>
<dbReference type="InterPro" id="IPR019942">
    <property type="entry name" value="DapL/ALD1"/>
</dbReference>
<evidence type="ECO:0000256" key="5">
    <source>
        <dbReference type="ARBA" id="ARBA00061511"/>
    </source>
</evidence>
<organism evidence="7">
    <name type="scientific">Micromonas pusilla</name>
    <name type="common">Picoplanktonic green alga</name>
    <name type="synonym">Chromulina pusilla</name>
    <dbReference type="NCBI Taxonomy" id="38833"/>
    <lineage>
        <taxon>Eukaryota</taxon>
        <taxon>Viridiplantae</taxon>
        <taxon>Chlorophyta</taxon>
        <taxon>Mamiellophyceae</taxon>
        <taxon>Mamiellales</taxon>
        <taxon>Mamiellaceae</taxon>
        <taxon>Micromonas</taxon>
    </lineage>
</organism>
<evidence type="ECO:0000256" key="3">
    <source>
        <dbReference type="ARBA" id="ARBA00022679"/>
    </source>
</evidence>
<dbReference type="EMBL" id="HBEQ01006489">
    <property type="protein sequence ID" value="CAD8517708.1"/>
    <property type="molecule type" value="Transcribed_RNA"/>
</dbReference>
<name>A0A6U0P0L2_MICPS</name>
<dbReference type="InterPro" id="IPR015421">
    <property type="entry name" value="PyrdxlP-dep_Trfase_major"/>
</dbReference>
<sequence length="459" mass="50307">MHSSSSHLPIFAHTQCVVRSSLLEKLGRTLPVKGRHRKTVIVHANSNVRRNPNIAKLQAGYLFPEINRIKMKHLEENPDAKIISLGIGDTTEPIPQPITKAMAAAADNLGTSDGYAKYGGYGAEQGQALLREKLAERFYADVNIQASDIFVSDGSKCDISRLQMMFGSNRRVAVQDPSYPAYVDSSVMIGNTEMYDHASKQYGKIEYLACSSENDFFPNLGHAKDAELIFFCSPNNPTGAAATRDQLTELVRHAKETGSIIIYDAAYAIYISNPNCPKTIFEIPGADECCIETCSFSKYAGFTGLRLGWTVVPDKLKFADGSLVKNDWNRLMCTSFNGASNIAQAGGMACLSDEGMNAMSELVSFYKENAAILKNTFEEMDYTVYGGTDAPYVWVSFDGRDSWEVFAEVLTKCDIVVTPGSGFGPAGDGFIRCSAFGHRENILEAAQRLKGHFLKDSTV</sequence>
<reference evidence="7" key="1">
    <citation type="submission" date="2021-01" db="EMBL/GenBank/DDBJ databases">
        <authorList>
            <person name="Corre E."/>
            <person name="Pelletier E."/>
            <person name="Niang G."/>
            <person name="Scheremetjew M."/>
            <person name="Finn R."/>
            <person name="Kale V."/>
            <person name="Holt S."/>
            <person name="Cochrane G."/>
            <person name="Meng A."/>
            <person name="Brown T."/>
            <person name="Cohen L."/>
        </authorList>
    </citation>
    <scope>NUCLEOTIDE SEQUENCE</scope>
    <source>
        <strain evidence="7">CCMP1723</strain>
    </source>
</reference>
<dbReference type="InterPro" id="IPR004839">
    <property type="entry name" value="Aminotransferase_I/II_large"/>
</dbReference>
<dbReference type="PROSITE" id="PS00105">
    <property type="entry name" value="AA_TRANSFER_CLASS_1"/>
    <property type="match status" value="1"/>
</dbReference>
<dbReference type="GO" id="GO:0009862">
    <property type="term" value="P:systemic acquired resistance, salicylic acid mediated signaling pathway"/>
    <property type="evidence" value="ECO:0007669"/>
    <property type="project" value="UniProtKB-ARBA"/>
</dbReference>
<dbReference type="CDD" id="cd00609">
    <property type="entry name" value="AAT_like"/>
    <property type="match status" value="1"/>
</dbReference>
<evidence type="ECO:0000259" key="6">
    <source>
        <dbReference type="Pfam" id="PF00155"/>
    </source>
</evidence>
<dbReference type="Gene3D" id="3.90.1150.10">
    <property type="entry name" value="Aspartate Aminotransferase, domain 1"/>
    <property type="match status" value="1"/>
</dbReference>
<keyword evidence="3" id="KW-0808">Transferase</keyword>
<dbReference type="GO" id="GO:0008483">
    <property type="term" value="F:transaminase activity"/>
    <property type="evidence" value="ECO:0007669"/>
    <property type="project" value="UniProtKB-KW"/>
</dbReference>
<evidence type="ECO:0000313" key="8">
    <source>
        <dbReference type="EMBL" id="CAD8517709.1"/>
    </source>
</evidence>
<dbReference type="InterPro" id="IPR015424">
    <property type="entry name" value="PyrdxlP-dep_Trfase"/>
</dbReference>
<dbReference type="InterPro" id="IPR015422">
    <property type="entry name" value="PyrdxlP-dep_Trfase_small"/>
</dbReference>
<evidence type="ECO:0000256" key="4">
    <source>
        <dbReference type="ARBA" id="ARBA00022898"/>
    </source>
</evidence>
<dbReference type="Pfam" id="PF00155">
    <property type="entry name" value="Aminotran_1_2"/>
    <property type="match status" value="1"/>
</dbReference>